<keyword evidence="7" id="KW-1185">Reference proteome</keyword>
<evidence type="ECO:0000256" key="3">
    <source>
        <dbReference type="SAM" id="Coils"/>
    </source>
</evidence>
<reference evidence="6 7" key="1">
    <citation type="journal article" date="2021" name="Hortic Res">
        <title>Chromosome-scale assembly of the Dendrobium chrysotoxum genome enhances the understanding of orchid evolution.</title>
        <authorList>
            <person name="Zhang Y."/>
            <person name="Zhang G.Q."/>
            <person name="Zhang D."/>
            <person name="Liu X.D."/>
            <person name="Xu X.Y."/>
            <person name="Sun W.H."/>
            <person name="Yu X."/>
            <person name="Zhu X."/>
            <person name="Wang Z.W."/>
            <person name="Zhao X."/>
            <person name="Zhong W.Y."/>
            <person name="Chen H."/>
            <person name="Yin W.L."/>
            <person name="Huang T."/>
            <person name="Niu S.C."/>
            <person name="Liu Z.J."/>
        </authorList>
    </citation>
    <scope>NUCLEOTIDE SEQUENCE [LARGE SCALE GENOMIC DNA]</scope>
    <source>
        <strain evidence="6">Lindl</strain>
    </source>
</reference>
<evidence type="ECO:0000313" key="6">
    <source>
        <dbReference type="EMBL" id="KAH0466401.1"/>
    </source>
</evidence>
<name>A0AAV7HCS1_DENCH</name>
<keyword evidence="2 3" id="KW-0175">Coiled coil</keyword>
<protein>
    <recommendedName>
        <fullName evidence="8">Interactor of constitutive active ROPs 4</fullName>
    </recommendedName>
</protein>
<dbReference type="EMBL" id="JAGFBR010000005">
    <property type="protein sequence ID" value="KAH0466401.1"/>
    <property type="molecule type" value="Genomic_DNA"/>
</dbReference>
<evidence type="ECO:0000256" key="5">
    <source>
        <dbReference type="SAM" id="Phobius"/>
    </source>
</evidence>
<feature type="coiled-coil region" evidence="3">
    <location>
        <begin position="520"/>
        <end position="582"/>
    </location>
</feature>
<feature type="compositionally biased region" description="Polar residues" evidence="4">
    <location>
        <begin position="297"/>
        <end position="306"/>
    </location>
</feature>
<comment type="similarity">
    <text evidence="1">Belongs to the ICR family.</text>
</comment>
<dbReference type="Proteomes" id="UP000775213">
    <property type="component" value="Unassembled WGS sequence"/>
</dbReference>
<gene>
    <name evidence="6" type="ORF">IEQ34_003639</name>
</gene>
<organism evidence="6 7">
    <name type="scientific">Dendrobium chrysotoxum</name>
    <name type="common">Orchid</name>
    <dbReference type="NCBI Taxonomy" id="161865"/>
    <lineage>
        <taxon>Eukaryota</taxon>
        <taxon>Viridiplantae</taxon>
        <taxon>Streptophyta</taxon>
        <taxon>Embryophyta</taxon>
        <taxon>Tracheophyta</taxon>
        <taxon>Spermatophyta</taxon>
        <taxon>Magnoliopsida</taxon>
        <taxon>Liliopsida</taxon>
        <taxon>Asparagales</taxon>
        <taxon>Orchidaceae</taxon>
        <taxon>Epidendroideae</taxon>
        <taxon>Malaxideae</taxon>
        <taxon>Dendrobiinae</taxon>
        <taxon>Dendrobium</taxon>
    </lineage>
</organism>
<feature type="region of interest" description="Disordered" evidence="4">
    <location>
        <begin position="62"/>
        <end position="84"/>
    </location>
</feature>
<evidence type="ECO:0000256" key="4">
    <source>
        <dbReference type="SAM" id="MobiDB-lite"/>
    </source>
</evidence>
<keyword evidence="5" id="KW-0812">Transmembrane</keyword>
<keyword evidence="5" id="KW-1133">Transmembrane helix</keyword>
<dbReference type="InterPro" id="IPR029688">
    <property type="entry name" value="ICR"/>
</dbReference>
<dbReference type="AlphaFoldDB" id="A0AAV7HCS1"/>
<dbReference type="PANTHER" id="PTHR34224">
    <property type="entry name" value="INTERACTOR OF CONSTITUTIVE ACTIVE ROPS 2, CHLOROPLASTIC-RELATED"/>
    <property type="match status" value="1"/>
</dbReference>
<evidence type="ECO:0000256" key="1">
    <source>
        <dbReference type="ARBA" id="ARBA00009778"/>
    </source>
</evidence>
<feature type="region of interest" description="Disordered" evidence="4">
    <location>
        <begin position="437"/>
        <end position="485"/>
    </location>
</feature>
<feature type="transmembrane region" description="Helical" evidence="5">
    <location>
        <begin position="193"/>
        <end position="210"/>
    </location>
</feature>
<dbReference type="PANTHER" id="PTHR34224:SF2">
    <property type="entry name" value="INTERACTOR OF CONSTITUTIVE ACTIVE ROPS 4"/>
    <property type="match status" value="1"/>
</dbReference>
<sequence>MFLVSLERYHWVTQAYEAIELAPRKGHTKFSLKSGYDIQDRIYNSKSEPHPEILFPPLEARKPSKITPRDATLQKNEKENPQSVSQRYGASLRCCRAQTSVLICCGAIFRPLQHFALCRSVPGHLGTQRRDARVCSIEALGYTAQGARNVSSKWYAFLNTQRTIELDKKVCIPPQMQSHLVILCRNQEPQETYLMPHLLCVICLYFINLIDATFSYVAAVLSVITILCFSSVTSVYKHVSAIMKGMSDGRQVIIEEKKKENEREEEEEKQKPMPRSRGSEMPQQRHSPRAPLHLKTTACSEANSIRSPKLEDRRSPRSPLQERKKVSSRVADLETKLGQAHEEIEKLKEKLASTEAAKLDLQKELEEKKKHFPVSPLKNAALDLVDEEKEKTINMEEEKVEPAKVLVMDKDEPLPAKEDCVKCLATDVFEVAPATNEAEGRKVEAEDAEEGTETKVIIEEEKSEEEMGTLAKEKQQEEEVESPEITELREILAEKDKQLESIVIESQTFIKEAKNAKADSSEWRAKADEMATKLAQAEEELNKTKLTTEHLREKLESEETAKASVEAEMKRLRVQTEQWRKAAEAAASVLVAGDALVNDGELNGRRLGESGRSMEKNLRGYDVSVGGGGWSPVIAGGEGAEGNGGGKRRGGGGGIRVFGELWKKKGQLK</sequence>
<evidence type="ECO:0008006" key="8">
    <source>
        <dbReference type="Google" id="ProtNLM"/>
    </source>
</evidence>
<comment type="caution">
    <text evidence="6">The sequence shown here is derived from an EMBL/GenBank/DDBJ whole genome shotgun (WGS) entry which is preliminary data.</text>
</comment>
<evidence type="ECO:0000313" key="7">
    <source>
        <dbReference type="Proteomes" id="UP000775213"/>
    </source>
</evidence>
<proteinExistence type="inferred from homology"/>
<feature type="transmembrane region" description="Helical" evidence="5">
    <location>
        <begin position="216"/>
        <end position="236"/>
    </location>
</feature>
<feature type="region of interest" description="Disordered" evidence="4">
    <location>
        <begin position="255"/>
        <end position="334"/>
    </location>
</feature>
<keyword evidence="5" id="KW-0472">Membrane</keyword>
<evidence type="ECO:0000256" key="2">
    <source>
        <dbReference type="ARBA" id="ARBA00023054"/>
    </source>
</evidence>
<accession>A0AAV7HCS1</accession>
<feature type="compositionally biased region" description="Basic and acidic residues" evidence="4">
    <location>
        <begin position="308"/>
        <end position="334"/>
    </location>
</feature>